<sequence length="316" mass="35483">MSLYFTTPTAWALTVWQLFNPRISWLIILYLLYIWYGPGKKAAASLSWPTYLRHWSIWKHLADYFPVRLIKTVELDPAKRYIFGLHPHGVLTISAWALFASEGTNFSRTFPGINLRVATLKWNFITPIARELMLLLGFVDADASTLRRVLSAPGRAVMLAIGGAEEALLARPGFNDLVLNKRKGFVKVVLQTGAALVPVYTFGENDVVTVVDTSKVGWARSFQRGLKSITGFTLPFVYGRGLFGMPVGMLPHRVPLTAVVGAPIQVPKFTGDLKSEEGLKLIEEYHARYVEGLKAIWNEHKNKCAPNRRRSLEIVQ</sequence>
<keyword evidence="9 14" id="KW-0256">Endoplasmic reticulum</keyword>
<keyword evidence="8" id="KW-0319">Glycerol metabolism</keyword>
<evidence type="ECO:0000256" key="2">
    <source>
        <dbReference type="ARBA" id="ARBA00004771"/>
    </source>
</evidence>
<evidence type="ECO:0000256" key="4">
    <source>
        <dbReference type="ARBA" id="ARBA00005420"/>
    </source>
</evidence>
<keyword evidence="7 14" id="KW-0812">Transmembrane</keyword>
<keyword evidence="6 14" id="KW-0808">Transferase</keyword>
<evidence type="ECO:0000256" key="3">
    <source>
        <dbReference type="ARBA" id="ARBA00005189"/>
    </source>
</evidence>
<comment type="subcellular location">
    <subcellularLocation>
        <location evidence="1 14">Endoplasmic reticulum membrane</location>
        <topology evidence="1 14">Multi-pass membrane protein</topology>
    </subcellularLocation>
</comment>
<dbReference type="PANTHER" id="PTHR12317">
    <property type="entry name" value="DIACYLGLYCEROL O-ACYLTRANSFERASE"/>
    <property type="match status" value="1"/>
</dbReference>
<feature type="transmembrane region" description="Helical" evidence="14">
    <location>
        <begin position="15"/>
        <end position="36"/>
    </location>
</feature>
<evidence type="ECO:0000256" key="7">
    <source>
        <dbReference type="ARBA" id="ARBA00022692"/>
    </source>
</evidence>
<evidence type="ECO:0000313" key="15">
    <source>
        <dbReference type="EMBL" id="KAK9915023.1"/>
    </source>
</evidence>
<keyword evidence="11" id="KW-0443">Lipid metabolism</keyword>
<keyword evidence="10 14" id="KW-1133">Transmembrane helix</keyword>
<dbReference type="InterPro" id="IPR007130">
    <property type="entry name" value="DAGAT"/>
</dbReference>
<proteinExistence type="inferred from homology"/>
<name>A0ABR2YT78_9CHLO</name>
<keyword evidence="13" id="KW-0012">Acyltransferase</keyword>
<evidence type="ECO:0000256" key="13">
    <source>
        <dbReference type="ARBA" id="ARBA00023315"/>
    </source>
</evidence>
<evidence type="ECO:0000256" key="9">
    <source>
        <dbReference type="ARBA" id="ARBA00022824"/>
    </source>
</evidence>
<evidence type="ECO:0000313" key="16">
    <source>
        <dbReference type="Proteomes" id="UP001491310"/>
    </source>
</evidence>
<comment type="caution">
    <text evidence="14">Lacks conserved residue(s) required for the propagation of feature annotation.</text>
</comment>
<evidence type="ECO:0000256" key="6">
    <source>
        <dbReference type="ARBA" id="ARBA00022679"/>
    </source>
</evidence>
<evidence type="ECO:0000256" key="11">
    <source>
        <dbReference type="ARBA" id="ARBA00023098"/>
    </source>
</evidence>
<dbReference type="EMBL" id="JALJOT010000005">
    <property type="protein sequence ID" value="KAK9915023.1"/>
    <property type="molecule type" value="Genomic_DNA"/>
</dbReference>
<keyword evidence="16" id="KW-1185">Reference proteome</keyword>
<comment type="pathway">
    <text evidence="3">Lipid metabolism.</text>
</comment>
<evidence type="ECO:0000256" key="1">
    <source>
        <dbReference type="ARBA" id="ARBA00004477"/>
    </source>
</evidence>
<comment type="caution">
    <text evidence="15">The sequence shown here is derived from an EMBL/GenBank/DDBJ whole genome shotgun (WGS) entry which is preliminary data.</text>
</comment>
<accession>A0ABR2YT78</accession>
<dbReference type="Pfam" id="PF03982">
    <property type="entry name" value="DAGAT"/>
    <property type="match status" value="1"/>
</dbReference>
<protein>
    <recommendedName>
        <fullName evidence="14">Acyltransferase</fullName>
        <ecNumber evidence="14">2.3.1.-</ecNumber>
    </recommendedName>
</protein>
<keyword evidence="5" id="KW-0444">Lipid biosynthesis</keyword>
<reference evidence="15 16" key="1">
    <citation type="journal article" date="2024" name="Nat. Commun.">
        <title>Phylogenomics reveals the evolutionary origins of lichenization in chlorophyte algae.</title>
        <authorList>
            <person name="Puginier C."/>
            <person name="Libourel C."/>
            <person name="Otte J."/>
            <person name="Skaloud P."/>
            <person name="Haon M."/>
            <person name="Grisel S."/>
            <person name="Petersen M."/>
            <person name="Berrin J.G."/>
            <person name="Delaux P.M."/>
            <person name="Dal Grande F."/>
            <person name="Keller J."/>
        </authorList>
    </citation>
    <scope>NUCLEOTIDE SEQUENCE [LARGE SCALE GENOMIC DNA]</scope>
    <source>
        <strain evidence="15 16">SAG 216-7</strain>
    </source>
</reference>
<gene>
    <name evidence="15" type="ORF">WJX75_003715</name>
</gene>
<evidence type="ECO:0000256" key="8">
    <source>
        <dbReference type="ARBA" id="ARBA00022798"/>
    </source>
</evidence>
<dbReference type="CDD" id="cd07987">
    <property type="entry name" value="LPLAT_MGAT-like"/>
    <property type="match status" value="1"/>
</dbReference>
<comment type="pathway">
    <text evidence="2">Glycerolipid metabolism; triacylglycerol biosynthesis.</text>
</comment>
<dbReference type="Proteomes" id="UP001491310">
    <property type="component" value="Unassembled WGS sequence"/>
</dbReference>
<dbReference type="PANTHER" id="PTHR12317:SF0">
    <property type="entry name" value="ACYLTRANSFERASE"/>
    <property type="match status" value="1"/>
</dbReference>
<evidence type="ECO:0000256" key="5">
    <source>
        <dbReference type="ARBA" id="ARBA00022516"/>
    </source>
</evidence>
<evidence type="ECO:0000256" key="12">
    <source>
        <dbReference type="ARBA" id="ARBA00023136"/>
    </source>
</evidence>
<dbReference type="EC" id="2.3.1.-" evidence="14"/>
<evidence type="ECO:0000256" key="14">
    <source>
        <dbReference type="RuleBase" id="RU367023"/>
    </source>
</evidence>
<organism evidence="15 16">
    <name type="scientific">Coccomyxa subellipsoidea</name>
    <dbReference type="NCBI Taxonomy" id="248742"/>
    <lineage>
        <taxon>Eukaryota</taxon>
        <taxon>Viridiplantae</taxon>
        <taxon>Chlorophyta</taxon>
        <taxon>core chlorophytes</taxon>
        <taxon>Trebouxiophyceae</taxon>
        <taxon>Trebouxiophyceae incertae sedis</taxon>
        <taxon>Coccomyxaceae</taxon>
        <taxon>Coccomyxa</taxon>
    </lineage>
</organism>
<evidence type="ECO:0000256" key="10">
    <source>
        <dbReference type="ARBA" id="ARBA00022989"/>
    </source>
</evidence>
<keyword evidence="12 14" id="KW-0472">Membrane</keyword>
<comment type="similarity">
    <text evidence="4 14">Belongs to the diacylglycerol acyltransferase family.</text>
</comment>